<feature type="transmembrane region" description="Helical" evidence="2">
    <location>
        <begin position="12"/>
        <end position="32"/>
    </location>
</feature>
<feature type="transmembrane region" description="Helical" evidence="2">
    <location>
        <begin position="61"/>
        <end position="83"/>
    </location>
</feature>
<evidence type="ECO:0000313" key="3">
    <source>
        <dbReference type="EMBL" id="KHK96866.1"/>
    </source>
</evidence>
<accession>A0A0B2A1F8</accession>
<dbReference type="STRING" id="1348253.LK09_13515"/>
<dbReference type="OrthoDB" id="5074776at2"/>
<dbReference type="EMBL" id="JTDK01000012">
    <property type="protein sequence ID" value="KHK96866.1"/>
    <property type="molecule type" value="Genomic_DNA"/>
</dbReference>
<evidence type="ECO:0008006" key="5">
    <source>
        <dbReference type="Google" id="ProtNLM"/>
    </source>
</evidence>
<keyword evidence="4" id="KW-1185">Reference proteome</keyword>
<dbReference type="AlphaFoldDB" id="A0A0B2A1F8"/>
<keyword evidence="2" id="KW-0472">Membrane</keyword>
<gene>
    <name evidence="3" type="ORF">LK09_13515</name>
</gene>
<feature type="region of interest" description="Disordered" evidence="1">
    <location>
        <begin position="99"/>
        <end position="127"/>
    </location>
</feature>
<feature type="compositionally biased region" description="Low complexity" evidence="1">
    <location>
        <begin position="99"/>
        <end position="114"/>
    </location>
</feature>
<evidence type="ECO:0000256" key="2">
    <source>
        <dbReference type="SAM" id="Phobius"/>
    </source>
</evidence>
<proteinExistence type="predicted"/>
<comment type="caution">
    <text evidence="3">The sequence shown here is derived from an EMBL/GenBank/DDBJ whole genome shotgun (WGS) entry which is preliminary data.</text>
</comment>
<evidence type="ECO:0000313" key="4">
    <source>
        <dbReference type="Proteomes" id="UP000031030"/>
    </source>
</evidence>
<keyword evidence="2" id="KW-1133">Transmembrane helix</keyword>
<organism evidence="3 4">
    <name type="scientific">Microbacterium mangrovi</name>
    <dbReference type="NCBI Taxonomy" id="1348253"/>
    <lineage>
        <taxon>Bacteria</taxon>
        <taxon>Bacillati</taxon>
        <taxon>Actinomycetota</taxon>
        <taxon>Actinomycetes</taxon>
        <taxon>Micrococcales</taxon>
        <taxon>Microbacteriaceae</taxon>
        <taxon>Microbacterium</taxon>
    </lineage>
</organism>
<sequence length="127" mass="12754">MTSRPSLARSTPFIILLIASVASTALGAWIALSKLSTMTATLTATTQKATGALDVYAGGSWIVFGAALATAGLIGLFIALAVATLRSFVPVVAEDEPAAAPEPAAELPFAPADESATAQTPPQTPSV</sequence>
<dbReference type="Proteomes" id="UP000031030">
    <property type="component" value="Unassembled WGS sequence"/>
</dbReference>
<dbReference type="RefSeq" id="WP_039400409.1">
    <property type="nucleotide sequence ID" value="NZ_JTDK01000012.1"/>
</dbReference>
<name>A0A0B2A1F8_9MICO</name>
<reference evidence="3 4" key="1">
    <citation type="submission" date="2014-11" db="EMBL/GenBank/DDBJ databases">
        <title>Genome sequence of Microbacterium mangrovi MUSC 115(T).</title>
        <authorList>
            <person name="Lee L.-H."/>
        </authorList>
    </citation>
    <scope>NUCLEOTIDE SEQUENCE [LARGE SCALE GENOMIC DNA]</scope>
    <source>
        <strain evidence="3 4">MUSC 115</strain>
    </source>
</reference>
<keyword evidence="2" id="KW-0812">Transmembrane</keyword>
<evidence type="ECO:0000256" key="1">
    <source>
        <dbReference type="SAM" id="MobiDB-lite"/>
    </source>
</evidence>
<protein>
    <recommendedName>
        <fullName evidence="5">Dinucleotide-utilizing enzyme</fullName>
    </recommendedName>
</protein>